<gene>
    <name evidence="4" type="ordered locus">Dd703_1391</name>
</gene>
<reference evidence="4" key="1">
    <citation type="submission" date="2009-06" db="EMBL/GenBank/DDBJ databases">
        <title>Complete sequence of Dickeya dadantii Ech703.</title>
        <authorList>
            <consortium name="US DOE Joint Genome Institute"/>
            <person name="Lucas S."/>
            <person name="Copeland A."/>
            <person name="Lapidus A."/>
            <person name="Glavina del Rio T."/>
            <person name="Dalin E."/>
            <person name="Tice H."/>
            <person name="Bruce D."/>
            <person name="Goodwin L."/>
            <person name="Pitluck S."/>
            <person name="Chertkov O."/>
            <person name="Brettin T."/>
            <person name="Detter J.C."/>
            <person name="Han C."/>
            <person name="Larimer F."/>
            <person name="Land M."/>
            <person name="Hauser L."/>
            <person name="Kyrpides N."/>
            <person name="Mikhailova N."/>
            <person name="Balakrishnan V."/>
            <person name="Glasner J."/>
            <person name="Perna N.T."/>
        </authorList>
    </citation>
    <scope>NUCLEOTIDE SEQUENCE [LARGE SCALE GENOMIC DNA]</scope>
    <source>
        <strain evidence="4">Ech703</strain>
    </source>
</reference>
<evidence type="ECO:0000313" key="5">
    <source>
        <dbReference type="Proteomes" id="UP000002734"/>
    </source>
</evidence>
<proteinExistence type="inferred from homology"/>
<evidence type="ECO:0000313" key="4">
    <source>
        <dbReference type="EMBL" id="ACS85193.1"/>
    </source>
</evidence>
<keyword evidence="3" id="KW-0732">Signal</keyword>
<dbReference type="AlphaFoldDB" id="C6CDS6"/>
<dbReference type="STRING" id="579405.Dd703_1391"/>
<dbReference type="Proteomes" id="UP000002734">
    <property type="component" value="Chromosome"/>
</dbReference>
<dbReference type="GO" id="GO:0015288">
    <property type="term" value="F:porin activity"/>
    <property type="evidence" value="ECO:0007669"/>
    <property type="project" value="TreeGrafter"/>
</dbReference>
<dbReference type="InterPro" id="IPR005318">
    <property type="entry name" value="OM_porin_bac"/>
</dbReference>
<evidence type="ECO:0000256" key="1">
    <source>
        <dbReference type="ARBA" id="ARBA00009075"/>
    </source>
</evidence>
<dbReference type="KEGG" id="dda:Dd703_1391"/>
<dbReference type="PANTHER" id="PTHR34596:SF2">
    <property type="entry name" value="CHITOPORIN"/>
    <property type="match status" value="1"/>
</dbReference>
<dbReference type="eggNOG" id="ENOG502Z7J2">
    <property type="taxonomic scope" value="Bacteria"/>
</dbReference>
<dbReference type="RefSeq" id="WP_012765010.1">
    <property type="nucleotide sequence ID" value="NC_012880.1"/>
</dbReference>
<dbReference type="InterPro" id="IPR023614">
    <property type="entry name" value="Porin_dom_sf"/>
</dbReference>
<dbReference type="HOGENOM" id="CLU_045968_0_0_6"/>
<dbReference type="GO" id="GO:0016020">
    <property type="term" value="C:membrane"/>
    <property type="evidence" value="ECO:0007669"/>
    <property type="project" value="InterPro"/>
</dbReference>
<name>C6CDS6_MUSP7</name>
<dbReference type="GO" id="GO:0015772">
    <property type="term" value="P:oligosaccharide transport"/>
    <property type="evidence" value="ECO:0007669"/>
    <property type="project" value="TreeGrafter"/>
</dbReference>
<keyword evidence="5" id="KW-1185">Reference proteome</keyword>
<evidence type="ECO:0000256" key="2">
    <source>
        <dbReference type="ARBA" id="ARBA00022448"/>
    </source>
</evidence>
<sequence>MSGYKRTWLFLFVFSDIHDSTASDFIRDTTINGVLYYSDISEYQREPANSSTYQMSMYQATSAINLTLQSGYYRDFFGIDAGYYQAQKISDRKNTIDEVGMNNAQTVWDETWEGNRSGGSLYKAHAKFKYHSYWLNAGYIAPSGKTLVSSNWNISPGTYRGIESGANWNIFTHDKLSLAYFISDQYKAPWYTRFYSFRAMDRVTPISHIFSIGGSYQHDHWLAEAAYGQSKNYLEQYMWKLTYSPYTDKNTFKINYQIYIANDKSTDNIYDGAAWLQGLSLSYQALPFDILIEATQVNAPGNQGYFTTRLTPTYASSAGRMDFWWDSISDFNADGEKALFVEMKYSLSTLNLPNWSLGTSYAVGWGARPSTNLNYDQERRIHESAVGFYIKYELPDNQLFKGGNIKLRYVKYANHSGITSYSNGFNNTPQDQNNVKLTITLPFSLKN</sequence>
<keyword evidence="2" id="KW-0813">Transport</keyword>
<dbReference type="Pfam" id="PF03573">
    <property type="entry name" value="OprD"/>
    <property type="match status" value="1"/>
</dbReference>
<dbReference type="PANTHER" id="PTHR34596">
    <property type="entry name" value="CHITOPORIN"/>
    <property type="match status" value="1"/>
</dbReference>
<dbReference type="EMBL" id="CP001654">
    <property type="protein sequence ID" value="ACS85193.1"/>
    <property type="molecule type" value="Genomic_DNA"/>
</dbReference>
<evidence type="ECO:0000256" key="3">
    <source>
        <dbReference type="ARBA" id="ARBA00022729"/>
    </source>
</evidence>
<accession>C6CDS6</accession>
<organism evidence="4 5">
    <name type="scientific">Musicola paradisiaca (strain Ech703)</name>
    <name type="common">Dickeya paradisiaca</name>
    <name type="synonym">Dickeya dadantii</name>
    <dbReference type="NCBI Taxonomy" id="579405"/>
    <lineage>
        <taxon>Bacteria</taxon>
        <taxon>Pseudomonadati</taxon>
        <taxon>Pseudomonadota</taxon>
        <taxon>Gammaproteobacteria</taxon>
        <taxon>Enterobacterales</taxon>
        <taxon>Pectobacteriaceae</taxon>
        <taxon>Musicola</taxon>
    </lineage>
</organism>
<dbReference type="Gene3D" id="2.40.160.10">
    <property type="entry name" value="Porin"/>
    <property type="match status" value="1"/>
</dbReference>
<protein>
    <submittedName>
        <fullName evidence="4">Outer membrane porin</fullName>
    </submittedName>
</protein>
<comment type="similarity">
    <text evidence="1">Belongs to the outer membrane porin (Opr) (TC 1.B.25) family.</text>
</comment>